<feature type="binding site" evidence="5">
    <location>
        <begin position="245"/>
        <end position="252"/>
    </location>
    <ligand>
        <name>ATP</name>
        <dbReference type="ChEBI" id="CHEBI:30616"/>
    </ligand>
</feature>
<gene>
    <name evidence="10" type="ORF">BCR41DRAFT_348454</name>
</gene>
<dbReference type="EMBL" id="MCFF01000007">
    <property type="protein sequence ID" value="ORZ26532.1"/>
    <property type="molecule type" value="Genomic_DNA"/>
</dbReference>
<dbReference type="CDD" id="cd01374">
    <property type="entry name" value="KISc_CENP_E"/>
    <property type="match status" value="1"/>
</dbReference>
<evidence type="ECO:0000256" key="3">
    <source>
        <dbReference type="ARBA" id="ARBA00023054"/>
    </source>
</evidence>
<evidence type="ECO:0000256" key="1">
    <source>
        <dbReference type="ARBA" id="ARBA00022741"/>
    </source>
</evidence>
<dbReference type="InterPro" id="IPR019821">
    <property type="entry name" value="Kinesin_motor_CS"/>
</dbReference>
<evidence type="ECO:0000256" key="8">
    <source>
        <dbReference type="SAM" id="MobiDB-lite"/>
    </source>
</evidence>
<dbReference type="AlphaFoldDB" id="A0A1Y2H0E1"/>
<feature type="compositionally biased region" description="Low complexity" evidence="8">
    <location>
        <begin position="94"/>
        <end position="108"/>
    </location>
</feature>
<evidence type="ECO:0000313" key="10">
    <source>
        <dbReference type="EMBL" id="ORZ26532.1"/>
    </source>
</evidence>
<dbReference type="Gene3D" id="3.40.850.10">
    <property type="entry name" value="Kinesin motor domain"/>
    <property type="match status" value="1"/>
</dbReference>
<evidence type="ECO:0000256" key="6">
    <source>
        <dbReference type="RuleBase" id="RU000394"/>
    </source>
</evidence>
<keyword evidence="11" id="KW-1185">Reference proteome</keyword>
<dbReference type="InParanoid" id="A0A1Y2H0E1"/>
<dbReference type="RefSeq" id="XP_021884297.1">
    <property type="nucleotide sequence ID" value="XM_022023304.1"/>
</dbReference>
<reference evidence="10 11" key="1">
    <citation type="submission" date="2016-07" db="EMBL/GenBank/DDBJ databases">
        <title>Pervasive Adenine N6-methylation of Active Genes in Fungi.</title>
        <authorList>
            <consortium name="DOE Joint Genome Institute"/>
            <person name="Mondo S.J."/>
            <person name="Dannebaum R.O."/>
            <person name="Kuo R.C."/>
            <person name="Labutti K."/>
            <person name="Haridas S."/>
            <person name="Kuo A."/>
            <person name="Salamov A."/>
            <person name="Ahrendt S.R."/>
            <person name="Lipzen A."/>
            <person name="Sullivan W."/>
            <person name="Andreopoulos W.B."/>
            <person name="Clum A."/>
            <person name="Lindquist E."/>
            <person name="Daum C."/>
            <person name="Ramamoorthy G.K."/>
            <person name="Gryganskyi A."/>
            <person name="Culley D."/>
            <person name="Magnuson J.K."/>
            <person name="James T.Y."/>
            <person name="O'Malley M.A."/>
            <person name="Stajich J.E."/>
            <person name="Spatafora J.W."/>
            <person name="Visel A."/>
            <person name="Grigoriev I.V."/>
        </authorList>
    </citation>
    <scope>NUCLEOTIDE SEQUENCE [LARGE SCALE GENOMIC DNA]</scope>
    <source>
        <strain evidence="10 11">NRRL 3116</strain>
    </source>
</reference>
<keyword evidence="6" id="KW-0493">Microtubule</keyword>
<dbReference type="PROSITE" id="PS50067">
    <property type="entry name" value="KINESIN_MOTOR_2"/>
    <property type="match status" value="1"/>
</dbReference>
<feature type="compositionally biased region" description="Polar residues" evidence="8">
    <location>
        <begin position="731"/>
        <end position="746"/>
    </location>
</feature>
<comment type="caution">
    <text evidence="10">The sequence shown here is derived from an EMBL/GenBank/DDBJ whole genome shotgun (WGS) entry which is preliminary data.</text>
</comment>
<accession>A0A1Y2H0E1</accession>
<feature type="coiled-coil region" evidence="7">
    <location>
        <begin position="788"/>
        <end position="866"/>
    </location>
</feature>
<keyword evidence="2 5" id="KW-0067">ATP-binding</keyword>
<dbReference type="GO" id="GO:0007018">
    <property type="term" value="P:microtubule-based movement"/>
    <property type="evidence" value="ECO:0007669"/>
    <property type="project" value="InterPro"/>
</dbReference>
<dbReference type="FunCoup" id="A0A1Y2H0E1">
    <property type="interactions" value="54"/>
</dbReference>
<sequence length="971" mass="107674">MFKSVADRLGFPHSHHHHSSSNASSHPSSSPSTSNIPTINNGSGPNHRTTLFSSTSSSRAPSRQQQHNSSSRHASPVSSASVAAVQYHTYVSRPTNTTSMPATITTTPRKSSLSVSQKPVLPPLSFHNTRDNNLALSMVNAGVDLEDSSTSRAAENVIVTVRLRPFSISELKAAGREPMEVWAVHDNSRISYSEDYSMRERRAAVDYSYDHALTGSDNELIYNTSVKSLVQSTMEGFNGTVFAYGQTSSGKTYTMSGTEKQPGIISRAVEDIFKYIRENPEREFLLRVSYLEIYKESIRDLLSPEAIDLRIHEDRKGGIYVSPLKEEIVTTPSQAMRIIQRGDYQRHTSSTDYNAHSSRSHSIFQIVVESRERAPTAPLSPTGRKMSFGQKSPSAVRVSQLNLIDLAGSEKASSDIERRKEGAFINKSLLALGTVISKLADHKGTHIPYRDSKLTRLLQSSLSGNARVSVICTISPALQNVEESHNTLKFAARVKKVVTKAHTNQVMDDKALLEKYRREISELRAQLLLMAAQAADGADGGIVHGSGQHVELSDLLAKERLKHEEEMIEMNMVRNALKERIDHLTKLILTSQSIDARTGAASSGQVPMGRYTVETSADGSLMEFPKEIETRLARKDTIVRQLQSELEAQQEKVALMKSVLQKTAKGETVDIERTLARVEMEPREKFLIEKRASIRNLNGLMWQDGATGSTASAKRLSKEIHPTIVAGGDNGVSNQVITHQRSSSGGNHDEGKDDSLELLESEHLAIDDEEEDEDLMDTPWNRAELISLRQAKRELEIVVIEQEKKLEEQEKKLEEMVAFEDSEDFKMLVIELEEQREKILAMEEEREGFRATIAELKNRIRKLDLDRAEYGGGAAVESMATTFPATTVNISSPPSSSPSSPALRAAATITNNSLTAAASASKIQQLEMMLQQERRLRTEERAKSMSRIVSLETEVTILKAEQSVRELDLNS</sequence>
<evidence type="ECO:0000256" key="4">
    <source>
        <dbReference type="ARBA" id="ARBA00023175"/>
    </source>
</evidence>
<dbReference type="Proteomes" id="UP000193648">
    <property type="component" value="Unassembled WGS sequence"/>
</dbReference>
<dbReference type="InterPro" id="IPR036961">
    <property type="entry name" value="Kinesin_motor_dom_sf"/>
</dbReference>
<feature type="domain" description="Kinesin motor" evidence="9">
    <location>
        <begin position="156"/>
        <end position="497"/>
    </location>
</feature>
<dbReference type="PANTHER" id="PTHR47968">
    <property type="entry name" value="CENTROMERE PROTEIN E"/>
    <property type="match status" value="1"/>
</dbReference>
<dbReference type="InterPro" id="IPR027640">
    <property type="entry name" value="Kinesin-like_fam"/>
</dbReference>
<evidence type="ECO:0000256" key="2">
    <source>
        <dbReference type="ARBA" id="ARBA00022840"/>
    </source>
</evidence>
<dbReference type="OrthoDB" id="3176171at2759"/>
<dbReference type="GO" id="GO:0008017">
    <property type="term" value="F:microtubule binding"/>
    <property type="evidence" value="ECO:0007669"/>
    <property type="project" value="InterPro"/>
</dbReference>
<dbReference type="PRINTS" id="PR00380">
    <property type="entry name" value="KINESINHEAVY"/>
</dbReference>
<name>A0A1Y2H0E1_9FUNG</name>
<feature type="coiled-coil region" evidence="7">
    <location>
        <begin position="632"/>
        <end position="659"/>
    </location>
</feature>
<keyword evidence="1 5" id="KW-0547">Nucleotide-binding</keyword>
<feature type="region of interest" description="Disordered" evidence="8">
    <location>
        <begin position="1"/>
        <end position="79"/>
    </location>
</feature>
<evidence type="ECO:0000313" key="11">
    <source>
        <dbReference type="Proteomes" id="UP000193648"/>
    </source>
</evidence>
<evidence type="ECO:0000256" key="5">
    <source>
        <dbReference type="PROSITE-ProRule" id="PRU00283"/>
    </source>
</evidence>
<dbReference type="PANTHER" id="PTHR47968:SF75">
    <property type="entry name" value="CENTROMERE-ASSOCIATED PROTEIN E"/>
    <property type="match status" value="1"/>
</dbReference>
<evidence type="ECO:0000256" key="7">
    <source>
        <dbReference type="SAM" id="Coils"/>
    </source>
</evidence>
<comment type="similarity">
    <text evidence="5 6">Belongs to the TRAFAC class myosin-kinesin ATPase superfamily. Kinesin family.</text>
</comment>
<keyword evidence="10" id="KW-0378">Hydrolase</keyword>
<dbReference type="Pfam" id="PF00225">
    <property type="entry name" value="Kinesin"/>
    <property type="match status" value="1"/>
</dbReference>
<feature type="compositionally biased region" description="Low complexity" evidence="8">
    <location>
        <begin position="20"/>
        <end position="41"/>
    </location>
</feature>
<dbReference type="GO" id="GO:0005874">
    <property type="term" value="C:microtubule"/>
    <property type="evidence" value="ECO:0007669"/>
    <property type="project" value="UniProtKB-KW"/>
</dbReference>
<keyword evidence="4 5" id="KW-0505">Motor protein</keyword>
<feature type="region of interest" description="Disordered" evidence="8">
    <location>
        <begin position="724"/>
        <end position="753"/>
    </location>
</feature>
<organism evidence="10 11">
    <name type="scientific">Lobosporangium transversale</name>
    <dbReference type="NCBI Taxonomy" id="64571"/>
    <lineage>
        <taxon>Eukaryota</taxon>
        <taxon>Fungi</taxon>
        <taxon>Fungi incertae sedis</taxon>
        <taxon>Mucoromycota</taxon>
        <taxon>Mortierellomycotina</taxon>
        <taxon>Mortierellomycetes</taxon>
        <taxon>Mortierellales</taxon>
        <taxon>Mortierellaceae</taxon>
        <taxon>Lobosporangium</taxon>
    </lineage>
</organism>
<protein>
    <recommendedName>
        <fullName evidence="6">Kinesin-like protein</fullName>
    </recommendedName>
</protein>
<dbReference type="InterPro" id="IPR027417">
    <property type="entry name" value="P-loop_NTPase"/>
</dbReference>
<dbReference type="SMART" id="SM00129">
    <property type="entry name" value="KISc"/>
    <property type="match status" value="1"/>
</dbReference>
<proteinExistence type="inferred from homology"/>
<dbReference type="GO" id="GO:0005524">
    <property type="term" value="F:ATP binding"/>
    <property type="evidence" value="ECO:0007669"/>
    <property type="project" value="UniProtKB-UniRule"/>
</dbReference>
<keyword evidence="3 7" id="KW-0175">Coiled coil</keyword>
<feature type="region of interest" description="Disordered" evidence="8">
    <location>
        <begin position="93"/>
        <end position="117"/>
    </location>
</feature>
<dbReference type="GO" id="GO:0016787">
    <property type="term" value="F:hydrolase activity"/>
    <property type="evidence" value="ECO:0007669"/>
    <property type="project" value="UniProtKB-KW"/>
</dbReference>
<dbReference type="STRING" id="64571.A0A1Y2H0E1"/>
<feature type="coiled-coil region" evidence="7">
    <location>
        <begin position="506"/>
        <end position="533"/>
    </location>
</feature>
<evidence type="ECO:0000259" key="9">
    <source>
        <dbReference type="PROSITE" id="PS50067"/>
    </source>
</evidence>
<dbReference type="SUPFAM" id="SSF52540">
    <property type="entry name" value="P-loop containing nucleoside triphosphate hydrolases"/>
    <property type="match status" value="1"/>
</dbReference>
<dbReference type="GeneID" id="33565148"/>
<dbReference type="GO" id="GO:0003777">
    <property type="term" value="F:microtubule motor activity"/>
    <property type="evidence" value="ECO:0007669"/>
    <property type="project" value="InterPro"/>
</dbReference>
<feature type="compositionally biased region" description="Low complexity" evidence="8">
    <location>
        <begin position="48"/>
        <end position="79"/>
    </location>
</feature>
<dbReference type="PROSITE" id="PS00411">
    <property type="entry name" value="KINESIN_MOTOR_1"/>
    <property type="match status" value="1"/>
</dbReference>
<dbReference type="InterPro" id="IPR001752">
    <property type="entry name" value="Kinesin_motor_dom"/>
</dbReference>